<comment type="pathway">
    <text evidence="2">Protein modification; protein glycosylation.</text>
</comment>
<name>X6LCQ9_RETFI</name>
<dbReference type="EMBL" id="ASPP01044271">
    <property type="protein sequence ID" value="ETN99328.1"/>
    <property type="molecule type" value="Genomic_DNA"/>
</dbReference>
<keyword evidence="9 12" id="KW-0472">Membrane</keyword>
<reference evidence="14 15" key="1">
    <citation type="journal article" date="2013" name="Curr. Biol.">
        <title>The Genome of the Foraminiferan Reticulomyxa filosa.</title>
        <authorList>
            <person name="Glockner G."/>
            <person name="Hulsmann N."/>
            <person name="Schleicher M."/>
            <person name="Noegel A.A."/>
            <person name="Eichinger L."/>
            <person name="Gallinger C."/>
            <person name="Pawlowski J."/>
            <person name="Sierra R."/>
            <person name="Euteneuer U."/>
            <person name="Pillet L."/>
            <person name="Moustafa A."/>
            <person name="Platzer M."/>
            <person name="Groth M."/>
            <person name="Szafranski K."/>
            <person name="Schliwa M."/>
        </authorList>
    </citation>
    <scope>NUCLEOTIDE SEQUENCE [LARGE SCALE GENOMIC DNA]</scope>
</reference>
<comment type="function">
    <text evidence="10">Mannosyltransferase that operates in the biosynthetic pathway of dolichol-linked oligosaccharides, the glycan precursors employed in protein asparagine (N)-glycosylation. The assembly of dolichol-linked oligosaccharides begins on the cytosolic side of the endoplasmic reticulum membrane and finishes in its lumen. The sequential addition of sugars to dolichol pyrophosphate produces dolichol-linked oligosaccharides containing fourteen sugars, including two GlcNAcs, nine mannoses and three glucoses. Once assembled, the oligosaccharide is transferred from the lipid to nascent proteins by oligosaccharyltransferases. In the lumen of the endoplasmic reticulum, adds the eighth mannose residue in an alpha-1,6 linkage onto Man(7)GlcNAc(2)-PP-dolichol to produce Man(8)GlcNAc(2)-PP-dolichol.</text>
</comment>
<evidence type="ECO:0000256" key="9">
    <source>
        <dbReference type="ARBA" id="ARBA00023136"/>
    </source>
</evidence>
<evidence type="ECO:0000256" key="3">
    <source>
        <dbReference type="ARBA" id="ARBA00007063"/>
    </source>
</evidence>
<dbReference type="GO" id="GO:0005789">
    <property type="term" value="C:endoplasmic reticulum membrane"/>
    <property type="evidence" value="ECO:0007669"/>
    <property type="project" value="UniProtKB-SubCell"/>
</dbReference>
<dbReference type="Pfam" id="PF03901">
    <property type="entry name" value="Glyco_transf_22"/>
    <property type="match status" value="2"/>
</dbReference>
<evidence type="ECO:0000256" key="1">
    <source>
        <dbReference type="ARBA" id="ARBA00004477"/>
    </source>
</evidence>
<dbReference type="PANTHER" id="PTHR22760:SF1">
    <property type="entry name" value="DOL-P-MAN:MAN(7)GLCNAC(2)-PP-DOL ALPHA-1,6-MANNOSYLTRANSFERASE"/>
    <property type="match status" value="1"/>
</dbReference>
<evidence type="ECO:0000256" key="2">
    <source>
        <dbReference type="ARBA" id="ARBA00004922"/>
    </source>
</evidence>
<keyword evidence="15" id="KW-1185">Reference proteome</keyword>
<comment type="catalytic activity">
    <reaction evidence="11">
        <text>an alpha-D-Man-(1-&gt;2)-alpha-D-Man-(1-&gt;2)-alpha-D-Man-(1-&gt;3)-[alpha-D-Man-(1-&gt;2)-alpha-D-Man-(1-&gt;3)-alpha-D-Man-(1-&gt;6)]-beta-D-Man-(1-&gt;4)-beta-D-GlcNAc-(1-&gt;4)-alpha-D-GlcNAc-diphospho-di-trans,poly-cis-dolichol + a di-trans,poly-cis-dolichyl beta-D-mannosyl phosphate = an alpha-D-Man-(1-&gt;2)-alpha-D-Man-(1-&gt;2)-alpha-D-Man-(1-&gt;3)-[alpha-D-Man-(1-&gt;2)-alpha-D-Man-(1-&gt;3)-[alpha-D-Man-(1-&gt;6)]-alpha-D-Man-(1-&gt;6)]-beta-D-Man-(1-&gt;4)-beta-D-GlcNAc-(1-&gt;4)-alpha-D-GlcNAc-diphospho-di-trans,poly-cis-dolichol + a di-trans,poly-cis-dolichyl phosphate + H(+)</text>
        <dbReference type="Rhea" id="RHEA:29535"/>
        <dbReference type="Rhea" id="RHEA-COMP:19498"/>
        <dbReference type="Rhea" id="RHEA-COMP:19501"/>
        <dbReference type="Rhea" id="RHEA-COMP:19518"/>
        <dbReference type="Rhea" id="RHEA-COMP:19519"/>
        <dbReference type="ChEBI" id="CHEBI:15378"/>
        <dbReference type="ChEBI" id="CHEBI:57683"/>
        <dbReference type="ChEBI" id="CHEBI:58211"/>
        <dbReference type="ChEBI" id="CHEBI:132517"/>
        <dbReference type="ChEBI" id="CHEBI:132519"/>
        <dbReference type="EC" id="2.4.1.260"/>
    </reaction>
    <physiologicalReaction direction="left-to-right" evidence="11">
        <dbReference type="Rhea" id="RHEA:29536"/>
    </physiologicalReaction>
</comment>
<feature type="region of interest" description="Disordered" evidence="13">
    <location>
        <begin position="158"/>
        <end position="195"/>
    </location>
</feature>
<evidence type="ECO:0000256" key="6">
    <source>
        <dbReference type="ARBA" id="ARBA00022692"/>
    </source>
</evidence>
<evidence type="ECO:0000256" key="11">
    <source>
        <dbReference type="ARBA" id="ARBA00048899"/>
    </source>
</evidence>
<evidence type="ECO:0000256" key="12">
    <source>
        <dbReference type="RuleBase" id="RU363075"/>
    </source>
</evidence>
<comment type="similarity">
    <text evidence="3 12">Belongs to the glycosyltransferase 22 family.</text>
</comment>
<sequence length="591" mass="68427">MVQHVLLYSMLGILATVIVDTMLWKKTSNTMWDSLTWPELKVLLFNTKDNRSHEWGTQPFYWYFTSAIPKMLMANCLFFWLAIFRHHPLYFLNTIKLFFLLVTMFDFTVVFLKKKKKKSLLGERVYQSFKSTAAWNIRWMKNWIKKNEVWEMTKSMWTTRSGSSNSNPSNGGGGGGLEGHKGHHHHLNSSSSASSWTHSTVPFAIYLDWKSMELLIISAIFVLLYSFLPHKEVRFIFFIIPAMTACSCIGCLRLWNVFRYDVSSVVSYRTLHQWWQHYCVDTPTSDSIVGKSKKSAVITQWLASLADANVHSSNTCDTMLSLLNPYVLDYLKDSHSSSSSQQHKTKSTWNKVDELWLNTLNDHQLLDWRWNEEETLSEQSKTKQSGVASYLCNGYLRIKLLRLCIVVAIFSSCALSFTFVWNVQHYNYAGGIAIRNIAHYMKSKQSLYPTYDMYCIHICDKAAQEGVTRFMTPELGGDVYFDKKEHLKENDFQFYANPCGESFKAKLRELCTSADGKCWHYNKNSNSCEYNDRVGFDYLIAETQNISGYKLLDELKYAIIQGVSKVTWMPVPSSVLRPQLYILQRKGLQLV</sequence>
<feature type="transmembrane region" description="Helical" evidence="12">
    <location>
        <begin position="235"/>
        <end position="255"/>
    </location>
</feature>
<comment type="caution">
    <text evidence="14">The sequence shown here is derived from an EMBL/GenBank/DDBJ whole genome shotgun (WGS) entry which is preliminary data.</text>
</comment>
<evidence type="ECO:0000313" key="15">
    <source>
        <dbReference type="Proteomes" id="UP000023152"/>
    </source>
</evidence>
<evidence type="ECO:0000256" key="8">
    <source>
        <dbReference type="ARBA" id="ARBA00022989"/>
    </source>
</evidence>
<dbReference type="EC" id="2.4.1.-" evidence="12"/>
<organism evidence="14 15">
    <name type="scientific">Reticulomyxa filosa</name>
    <dbReference type="NCBI Taxonomy" id="46433"/>
    <lineage>
        <taxon>Eukaryota</taxon>
        <taxon>Sar</taxon>
        <taxon>Rhizaria</taxon>
        <taxon>Retaria</taxon>
        <taxon>Foraminifera</taxon>
        <taxon>Monothalamids</taxon>
        <taxon>Reticulomyxidae</taxon>
        <taxon>Reticulomyxa</taxon>
    </lineage>
</organism>
<proteinExistence type="inferred from homology"/>
<dbReference type="GO" id="GO:0052917">
    <property type="term" value="F:dol-P-Man:Man(7)GlcNAc(2)-PP-Dol alpha-1,6-mannosyltransferase activity"/>
    <property type="evidence" value="ECO:0007669"/>
    <property type="project" value="UniProtKB-EC"/>
</dbReference>
<dbReference type="InterPro" id="IPR005599">
    <property type="entry name" value="GPI_mannosylTrfase"/>
</dbReference>
<keyword evidence="5" id="KW-0808">Transferase</keyword>
<feature type="transmembrane region" description="Helical" evidence="12">
    <location>
        <begin position="212"/>
        <end position="229"/>
    </location>
</feature>
<feature type="transmembrane region" description="Helical" evidence="12">
    <location>
        <begin position="60"/>
        <end position="83"/>
    </location>
</feature>
<dbReference type="GO" id="GO:0006487">
    <property type="term" value="P:protein N-linked glycosylation"/>
    <property type="evidence" value="ECO:0007669"/>
    <property type="project" value="TreeGrafter"/>
</dbReference>
<dbReference type="PANTHER" id="PTHR22760">
    <property type="entry name" value="GLYCOSYLTRANSFERASE"/>
    <property type="match status" value="1"/>
</dbReference>
<keyword evidence="6 12" id="KW-0812">Transmembrane</keyword>
<dbReference type="OrthoDB" id="19039at2759"/>
<evidence type="ECO:0000256" key="5">
    <source>
        <dbReference type="ARBA" id="ARBA00022679"/>
    </source>
</evidence>
<feature type="transmembrane region" description="Helical" evidence="12">
    <location>
        <begin position="89"/>
        <end position="112"/>
    </location>
</feature>
<comment type="subcellular location">
    <subcellularLocation>
        <location evidence="1 12">Endoplasmic reticulum membrane</location>
        <topology evidence="1 12">Multi-pass membrane protein</topology>
    </subcellularLocation>
</comment>
<feature type="transmembrane region" description="Helical" evidence="12">
    <location>
        <begin position="6"/>
        <end position="24"/>
    </location>
</feature>
<evidence type="ECO:0000313" key="14">
    <source>
        <dbReference type="EMBL" id="ETN99328.1"/>
    </source>
</evidence>
<accession>X6LCQ9</accession>
<evidence type="ECO:0000256" key="10">
    <source>
        <dbReference type="ARBA" id="ARBA00044721"/>
    </source>
</evidence>
<protein>
    <recommendedName>
        <fullName evidence="12">Mannosyltransferase</fullName>
        <ecNumber evidence="12">2.4.1.-</ecNumber>
    </recommendedName>
</protein>
<gene>
    <name evidence="14" type="ORF">RFI_38154</name>
</gene>
<dbReference type="UniPathway" id="UPA00378"/>
<keyword evidence="7 12" id="KW-0256">Endoplasmic reticulum</keyword>
<dbReference type="Proteomes" id="UP000023152">
    <property type="component" value="Unassembled WGS sequence"/>
</dbReference>
<evidence type="ECO:0000256" key="4">
    <source>
        <dbReference type="ARBA" id="ARBA00022676"/>
    </source>
</evidence>
<keyword evidence="8 12" id="KW-1133">Transmembrane helix</keyword>
<keyword evidence="4 12" id="KW-0328">Glycosyltransferase</keyword>
<evidence type="ECO:0000256" key="7">
    <source>
        <dbReference type="ARBA" id="ARBA00022824"/>
    </source>
</evidence>
<evidence type="ECO:0000256" key="13">
    <source>
        <dbReference type="SAM" id="MobiDB-lite"/>
    </source>
</evidence>
<dbReference type="AlphaFoldDB" id="X6LCQ9"/>